<comment type="caution">
    <text evidence="2">The sequence shown here is derived from an EMBL/GenBank/DDBJ whole genome shotgun (WGS) entry which is preliminary data.</text>
</comment>
<name>A0A917P546_9ACTN</name>
<evidence type="ECO:0000256" key="1">
    <source>
        <dbReference type="SAM" id="MobiDB-lite"/>
    </source>
</evidence>
<reference evidence="2" key="1">
    <citation type="journal article" date="2014" name="Int. J. Syst. Evol. Microbiol.">
        <title>Complete genome sequence of Corynebacterium casei LMG S-19264T (=DSM 44701T), isolated from a smear-ripened cheese.</title>
        <authorList>
            <consortium name="US DOE Joint Genome Institute (JGI-PGF)"/>
            <person name="Walter F."/>
            <person name="Albersmeier A."/>
            <person name="Kalinowski J."/>
            <person name="Ruckert C."/>
        </authorList>
    </citation>
    <scope>NUCLEOTIDE SEQUENCE</scope>
    <source>
        <strain evidence="2">JCM 3086</strain>
    </source>
</reference>
<keyword evidence="3" id="KW-1185">Reference proteome</keyword>
<feature type="region of interest" description="Disordered" evidence="1">
    <location>
        <begin position="22"/>
        <end position="59"/>
    </location>
</feature>
<evidence type="ECO:0000313" key="2">
    <source>
        <dbReference type="EMBL" id="GGJ62238.1"/>
    </source>
</evidence>
<organism evidence="2 3">
    <name type="scientific">Streptomyces brasiliensis</name>
    <dbReference type="NCBI Taxonomy" id="1954"/>
    <lineage>
        <taxon>Bacteria</taxon>
        <taxon>Bacillati</taxon>
        <taxon>Actinomycetota</taxon>
        <taxon>Actinomycetes</taxon>
        <taxon>Kitasatosporales</taxon>
        <taxon>Streptomycetaceae</taxon>
        <taxon>Streptomyces</taxon>
    </lineage>
</organism>
<gene>
    <name evidence="2" type="ORF">GCM10010121_086100</name>
</gene>
<dbReference type="EMBL" id="BMQA01000071">
    <property type="protein sequence ID" value="GGJ62238.1"/>
    <property type="molecule type" value="Genomic_DNA"/>
</dbReference>
<accession>A0A917P546</accession>
<protein>
    <submittedName>
        <fullName evidence="2">Uncharacterized protein</fullName>
    </submittedName>
</protein>
<dbReference type="AlphaFoldDB" id="A0A917P546"/>
<evidence type="ECO:0000313" key="3">
    <source>
        <dbReference type="Proteomes" id="UP000657574"/>
    </source>
</evidence>
<sequence>MASPHREAEPVAVVRAEIAAHPDGCGSKGAQHGTATRMGDCAAGGTGPGVRSRRRITAI</sequence>
<reference evidence="2" key="2">
    <citation type="submission" date="2020-09" db="EMBL/GenBank/DDBJ databases">
        <authorList>
            <person name="Sun Q."/>
            <person name="Ohkuma M."/>
        </authorList>
    </citation>
    <scope>NUCLEOTIDE SEQUENCE</scope>
    <source>
        <strain evidence="2">JCM 3086</strain>
    </source>
</reference>
<dbReference type="Proteomes" id="UP000657574">
    <property type="component" value="Unassembled WGS sequence"/>
</dbReference>
<proteinExistence type="predicted"/>